<keyword evidence="8" id="KW-0804">Transcription</keyword>
<evidence type="ECO:0000259" key="14">
    <source>
        <dbReference type="PROSITE" id="PS51061"/>
    </source>
</evidence>
<keyword evidence="9" id="KW-0539">Nucleus</keyword>
<evidence type="ECO:0000313" key="16">
    <source>
        <dbReference type="Proteomes" id="UP001145021"/>
    </source>
</evidence>
<dbReference type="InterPro" id="IPR000967">
    <property type="entry name" value="Znf_NFX1"/>
</dbReference>
<dbReference type="CDD" id="cd16696">
    <property type="entry name" value="RING-CH-C4HC3_NFX1"/>
    <property type="match status" value="1"/>
</dbReference>
<dbReference type="InterPro" id="IPR019787">
    <property type="entry name" value="Znf_PHD-finger"/>
</dbReference>
<evidence type="ECO:0000256" key="9">
    <source>
        <dbReference type="ARBA" id="ARBA00023242"/>
    </source>
</evidence>
<dbReference type="InterPro" id="IPR034078">
    <property type="entry name" value="NFX1_fam"/>
</dbReference>
<gene>
    <name evidence="15" type="primary">FAP1</name>
    <name evidence="15" type="ORF">LPJ64_002898</name>
</gene>
<feature type="region of interest" description="Disordered" evidence="11">
    <location>
        <begin position="1079"/>
        <end position="1143"/>
    </location>
</feature>
<dbReference type="InterPro" id="IPR001841">
    <property type="entry name" value="Znf_RING"/>
</dbReference>
<dbReference type="EMBL" id="JANBOH010000101">
    <property type="protein sequence ID" value="KAJ1645507.1"/>
    <property type="molecule type" value="Genomic_DNA"/>
</dbReference>
<dbReference type="GO" id="GO:0000981">
    <property type="term" value="F:DNA-binding transcription factor activity, RNA polymerase II-specific"/>
    <property type="evidence" value="ECO:0007669"/>
    <property type="project" value="TreeGrafter"/>
</dbReference>
<dbReference type="Pfam" id="PF01422">
    <property type="entry name" value="zf-NF-X1"/>
    <property type="match status" value="6"/>
</dbReference>
<keyword evidence="6" id="KW-0862">Zinc</keyword>
<dbReference type="PANTHER" id="PTHR12360">
    <property type="entry name" value="NUCLEAR TRANSCRIPTION FACTOR, X-BOX BINDING 1 NFX1"/>
    <property type="match status" value="1"/>
</dbReference>
<dbReference type="SMART" id="SM00438">
    <property type="entry name" value="ZnF_NFX"/>
    <property type="match status" value="9"/>
</dbReference>
<keyword evidence="16" id="KW-1185">Reference proteome</keyword>
<accession>A0A9W8CJ91</accession>
<dbReference type="InterPro" id="IPR001374">
    <property type="entry name" value="R3H_dom"/>
</dbReference>
<dbReference type="SUPFAM" id="SSF57903">
    <property type="entry name" value="FYVE/PHD zinc finger"/>
    <property type="match status" value="1"/>
</dbReference>
<evidence type="ECO:0000256" key="11">
    <source>
        <dbReference type="SAM" id="MobiDB-lite"/>
    </source>
</evidence>
<evidence type="ECO:0000256" key="3">
    <source>
        <dbReference type="ARBA" id="ARBA00022723"/>
    </source>
</evidence>
<evidence type="ECO:0000256" key="6">
    <source>
        <dbReference type="ARBA" id="ARBA00022833"/>
    </source>
</evidence>
<feature type="compositionally biased region" description="Polar residues" evidence="11">
    <location>
        <begin position="143"/>
        <end position="159"/>
    </location>
</feature>
<evidence type="ECO:0000256" key="4">
    <source>
        <dbReference type="ARBA" id="ARBA00022737"/>
    </source>
</evidence>
<dbReference type="GO" id="GO:0000122">
    <property type="term" value="P:negative regulation of transcription by RNA polymerase II"/>
    <property type="evidence" value="ECO:0007669"/>
    <property type="project" value="TreeGrafter"/>
</dbReference>
<feature type="region of interest" description="Disordered" evidence="11">
    <location>
        <begin position="19"/>
        <end position="52"/>
    </location>
</feature>
<dbReference type="PROSITE" id="PS51061">
    <property type="entry name" value="R3H"/>
    <property type="match status" value="1"/>
</dbReference>
<comment type="subcellular location">
    <subcellularLocation>
        <location evidence="1">Nucleus</location>
    </subcellularLocation>
</comment>
<name>A0A9W8CJ91_9FUNG</name>
<evidence type="ECO:0000256" key="2">
    <source>
        <dbReference type="ARBA" id="ARBA00007269"/>
    </source>
</evidence>
<dbReference type="GO" id="GO:0000977">
    <property type="term" value="F:RNA polymerase II transcription regulatory region sequence-specific DNA binding"/>
    <property type="evidence" value="ECO:0007669"/>
    <property type="project" value="TreeGrafter"/>
</dbReference>
<feature type="compositionally biased region" description="Polar residues" evidence="11">
    <location>
        <begin position="21"/>
        <end position="34"/>
    </location>
</feature>
<reference evidence="15" key="1">
    <citation type="submission" date="2022-07" db="EMBL/GenBank/DDBJ databases">
        <title>Phylogenomic reconstructions and comparative analyses of Kickxellomycotina fungi.</title>
        <authorList>
            <person name="Reynolds N.K."/>
            <person name="Stajich J.E."/>
            <person name="Barry K."/>
            <person name="Grigoriev I.V."/>
            <person name="Crous P."/>
            <person name="Smith M.E."/>
        </authorList>
    </citation>
    <scope>NUCLEOTIDE SEQUENCE</scope>
    <source>
        <strain evidence="15">NBRC 105413</strain>
    </source>
</reference>
<dbReference type="Gene3D" id="3.30.1370.50">
    <property type="entry name" value="R3H-like domain"/>
    <property type="match status" value="1"/>
</dbReference>
<feature type="compositionally biased region" description="Polar residues" evidence="11">
    <location>
        <begin position="103"/>
        <end position="116"/>
    </location>
</feature>
<feature type="region of interest" description="Disordered" evidence="11">
    <location>
        <begin position="75"/>
        <end position="217"/>
    </location>
</feature>
<dbReference type="InterPro" id="IPR036867">
    <property type="entry name" value="R3H_dom_sf"/>
</dbReference>
<evidence type="ECO:0000259" key="12">
    <source>
        <dbReference type="PROSITE" id="PS50016"/>
    </source>
</evidence>
<sequence>MIVDSSTAVSVSGLCLADNAEASTSTRPSRSANLGSSTSASAETGSQKENSKCACANSIAADTIIAQKAPVPIENQQSNKQKQRQKHNQNQNQKQKQRQNHSRPNSRISNGRNPLNSEADANISNARYRSNKGKQGAKAHADNTGSNTNDINGGSNASQKSKHGNVDHIQVIHVGEPSTQALTDGKEGKDRPQRRYRNKGSNNSKRGGKNVGGGRRFSGALTVDAADIDDRQISGDEKPEEPLLCTSLAQQLTKGLYECMICCDNVRGRNAVWQCDTCWAIFHLGCIKKWARTSTNGAVDGGRWRCPGCQHTRAAAPSHYVCFCGATRDPEQVRRGMVPHTCGRICGRRRGAYCPHPCPLLCHPGPCPPCTSLAPEQFCFCGRVSFRARCGSDYDPATSGHSCGAVCGEMLGCGNHTCTKPCHEGLCAPCSHTVTQSCHCGRHTRQAPCGAPALFRCSDVCDELLACGAHACDRVCHGSDEAHSECLLDPAIATTCHCGAHSIADLGVQRLRCTDPVPSCGGPCRRRHADCGHACAAPCHEGACPPCAETLTTMCRCNSEQITAACGYPALCNRMCTQKRSCRRHRCGNRCCPKDDVHHACTIVCGRQLSCKHHRCAEACHSGLCPPCTVTSPEPLVCDCGRTSVPAPVPCGKTLPPCRFPCQRSRECGHISLITHECHPTDTPCPPCPVLVATQCMCGARKLQSIPCHRTAAASCGRICGKLLPCGGHKCTRSCHRLDEPCLQGMPCRQRCGKPRKECGHPCALTCHSPSMCDESQPCEALVDVSCTCGRITTRQRCGATLVNPRHRPVLDCDELCRVAERNRRVALALGLPERAEAPLEGLARVKYSDEMLQFVRANAAWVRDIEMLISAFIADRPRVVLNFAPMRNHQRAFLHAVAPIYGCSSRSIDREPFRSVCWDRTPNTTMPSISPSNAIRYARAPTLICSDRVFAADDGDFDDSSSHIFEPTTSVTAGAAAAAAASSQSSTIDRLRRKIDYIAISDLRHGLTVNELRAAIDRLLPPNSPYTIRWKGEDLVEMHCTDADAKYECLTKWESILKKKLPHTGAAGLITGEKTVYLPEEKPPLTNSRLPKPQIQQKQAQTLSQSPSLLAITKDGASENSSNNSAEADSDREVPENWESIE</sequence>
<dbReference type="SUPFAM" id="SSF82708">
    <property type="entry name" value="R3H domain"/>
    <property type="match status" value="1"/>
</dbReference>
<dbReference type="PANTHER" id="PTHR12360:SF12">
    <property type="entry name" value="TRANSCRIPTIONAL REPRESSOR NF-X1"/>
    <property type="match status" value="1"/>
</dbReference>
<evidence type="ECO:0000256" key="8">
    <source>
        <dbReference type="ARBA" id="ARBA00023163"/>
    </source>
</evidence>
<feature type="domain" description="PHD-type" evidence="12">
    <location>
        <begin position="256"/>
        <end position="312"/>
    </location>
</feature>
<dbReference type="Proteomes" id="UP001145021">
    <property type="component" value="Unassembled WGS sequence"/>
</dbReference>
<evidence type="ECO:0000256" key="7">
    <source>
        <dbReference type="ARBA" id="ARBA00023015"/>
    </source>
</evidence>
<feature type="compositionally biased region" description="Basic and acidic residues" evidence="11">
    <location>
        <begin position="184"/>
        <end position="193"/>
    </location>
</feature>
<dbReference type="InterPro" id="IPR011011">
    <property type="entry name" value="Znf_FYVE_PHD"/>
</dbReference>
<proteinExistence type="inferred from homology"/>
<comment type="caution">
    <text evidence="15">The sequence shown here is derived from an EMBL/GenBank/DDBJ whole genome shotgun (WGS) entry which is preliminary data.</text>
</comment>
<feature type="compositionally biased region" description="Low complexity" evidence="11">
    <location>
        <begin position="1119"/>
        <end position="1128"/>
    </location>
</feature>
<dbReference type="CDD" id="cd06008">
    <property type="entry name" value="NF-X1-zinc-finger"/>
    <property type="match status" value="5"/>
</dbReference>
<dbReference type="PROSITE" id="PS50016">
    <property type="entry name" value="ZF_PHD_2"/>
    <property type="match status" value="1"/>
</dbReference>
<dbReference type="Pfam" id="PF01424">
    <property type="entry name" value="R3H"/>
    <property type="match status" value="1"/>
</dbReference>
<feature type="compositionally biased region" description="Low complexity" evidence="11">
    <location>
        <begin position="35"/>
        <end position="45"/>
    </location>
</feature>
<dbReference type="GO" id="GO:0008270">
    <property type="term" value="F:zinc ion binding"/>
    <property type="evidence" value="ECO:0007669"/>
    <property type="project" value="UniProtKB-KW"/>
</dbReference>
<keyword evidence="3" id="KW-0479">Metal-binding</keyword>
<keyword evidence="4" id="KW-0677">Repeat</keyword>
<evidence type="ECO:0000313" key="15">
    <source>
        <dbReference type="EMBL" id="KAJ1645507.1"/>
    </source>
</evidence>
<keyword evidence="7" id="KW-0805">Transcription regulation</keyword>
<evidence type="ECO:0000259" key="13">
    <source>
        <dbReference type="PROSITE" id="PS50089"/>
    </source>
</evidence>
<organism evidence="15 16">
    <name type="scientific">Coemansia asiatica</name>
    <dbReference type="NCBI Taxonomy" id="1052880"/>
    <lineage>
        <taxon>Eukaryota</taxon>
        <taxon>Fungi</taxon>
        <taxon>Fungi incertae sedis</taxon>
        <taxon>Zoopagomycota</taxon>
        <taxon>Kickxellomycotina</taxon>
        <taxon>Kickxellomycetes</taxon>
        <taxon>Kickxellales</taxon>
        <taxon>Kickxellaceae</taxon>
        <taxon>Coemansia</taxon>
    </lineage>
</organism>
<evidence type="ECO:0000256" key="10">
    <source>
        <dbReference type="PROSITE-ProRule" id="PRU00175"/>
    </source>
</evidence>
<evidence type="ECO:0000256" key="5">
    <source>
        <dbReference type="ARBA" id="ARBA00022771"/>
    </source>
</evidence>
<protein>
    <submittedName>
        <fullName evidence="15">FKBP12-associated protein</fullName>
    </submittedName>
</protein>
<feature type="compositionally biased region" description="Polar residues" evidence="11">
    <location>
        <begin position="1086"/>
        <end position="1109"/>
    </location>
</feature>
<feature type="domain" description="RING-type" evidence="13">
    <location>
        <begin position="259"/>
        <end position="310"/>
    </location>
</feature>
<comment type="similarity">
    <text evidence="2">Belongs to the NFX1 family.</text>
</comment>
<evidence type="ECO:0000256" key="1">
    <source>
        <dbReference type="ARBA" id="ARBA00004123"/>
    </source>
</evidence>
<dbReference type="AlphaFoldDB" id="A0A9W8CJ91"/>
<feature type="domain" description="R3H" evidence="14">
    <location>
        <begin position="860"/>
        <end position="923"/>
    </location>
</feature>
<keyword evidence="5 10" id="KW-0863">Zinc-finger</keyword>
<dbReference type="PROSITE" id="PS50089">
    <property type="entry name" value="ZF_RING_2"/>
    <property type="match status" value="1"/>
</dbReference>
<dbReference type="GO" id="GO:0005634">
    <property type="term" value="C:nucleus"/>
    <property type="evidence" value="ECO:0007669"/>
    <property type="project" value="UniProtKB-SubCell"/>
</dbReference>